<evidence type="ECO:0008006" key="4">
    <source>
        <dbReference type="Google" id="ProtNLM"/>
    </source>
</evidence>
<keyword evidence="1" id="KW-0732">Signal</keyword>
<dbReference type="HOGENOM" id="CLU_088580_0_0_0"/>
<keyword evidence="3" id="KW-1185">Reference proteome</keyword>
<organism evidence="2 3">
    <name type="scientific">Pirellula staleyi (strain ATCC 27377 / DSM 6068 / ICPB 4128)</name>
    <name type="common">Pirella staleyi</name>
    <dbReference type="NCBI Taxonomy" id="530564"/>
    <lineage>
        <taxon>Bacteria</taxon>
        <taxon>Pseudomonadati</taxon>
        <taxon>Planctomycetota</taxon>
        <taxon>Planctomycetia</taxon>
        <taxon>Pirellulales</taxon>
        <taxon>Pirellulaceae</taxon>
        <taxon>Pirellula</taxon>
    </lineage>
</organism>
<reference evidence="2 3" key="1">
    <citation type="journal article" date="2009" name="Stand. Genomic Sci.">
        <title>Complete genome sequence of Pirellula staleyi type strain (ATCC 27377).</title>
        <authorList>
            <person name="Clum A."/>
            <person name="Tindall B.J."/>
            <person name="Sikorski J."/>
            <person name="Ivanova N."/>
            <person name="Mavrommatis K."/>
            <person name="Lucas S."/>
            <person name="Glavina del Rio T."/>
            <person name="Nolan M."/>
            <person name="Chen F."/>
            <person name="Tice H."/>
            <person name="Pitluck S."/>
            <person name="Cheng J.F."/>
            <person name="Chertkov O."/>
            <person name="Brettin T."/>
            <person name="Han C."/>
            <person name="Detter J.C."/>
            <person name="Kuske C."/>
            <person name="Bruce D."/>
            <person name="Goodwin L."/>
            <person name="Ovchinikova G."/>
            <person name="Pati A."/>
            <person name="Mikhailova N."/>
            <person name="Chen A."/>
            <person name="Palaniappan K."/>
            <person name="Land M."/>
            <person name="Hauser L."/>
            <person name="Chang Y.J."/>
            <person name="Jeffries C.D."/>
            <person name="Chain P."/>
            <person name="Rohde M."/>
            <person name="Goker M."/>
            <person name="Bristow J."/>
            <person name="Eisen J.A."/>
            <person name="Markowitz V."/>
            <person name="Hugenholtz P."/>
            <person name="Kyrpides N.C."/>
            <person name="Klenk H.P."/>
            <person name="Lapidus A."/>
        </authorList>
    </citation>
    <scope>NUCLEOTIDE SEQUENCE [LARGE SCALE GENOMIC DNA]</scope>
    <source>
        <strain evidence="3">ATCC 27377 / DSM 6068 / ICPB 4128</strain>
    </source>
</reference>
<feature type="chain" id="PRO_5003034570" description="Metallopeptidase" evidence="1">
    <location>
        <begin position="31"/>
        <end position="242"/>
    </location>
</feature>
<dbReference type="OrthoDB" id="5702724at2"/>
<dbReference type="InterPro" id="IPR024079">
    <property type="entry name" value="MetalloPept_cat_dom_sf"/>
</dbReference>
<accession>D2R3M7</accession>
<dbReference type="SUPFAM" id="SSF55486">
    <property type="entry name" value="Metalloproteases ('zincins'), catalytic domain"/>
    <property type="match status" value="1"/>
</dbReference>
<sequence length="242" mass="27708" precursor="true">MTSPLGSHVGSVAKLVVVLLLMLGFRSAAAADLEYTDETIEGWTIRLAPSMLEAKHAEVLTKTRQMLGHALFDIKQQLASDRIKDLQTVVIVVEADNARLRAMQYHPSKEWLRANGHDVRLARCVHIPVASHYINPRHHRTQPWCVMHELAHAYHDQFLSFDHPEVIEVFKKARDAKLYEDVRFINGGTRKHYALTDHKEYFAELSESYLGTNDFFPFVRGELQSHDPAAYALLQKIWGKLE</sequence>
<name>D2R3M7_PIRSD</name>
<protein>
    <recommendedName>
        <fullName evidence="4">Metallopeptidase</fullName>
    </recommendedName>
</protein>
<dbReference type="KEGG" id="psl:Psta_2311"/>
<evidence type="ECO:0000313" key="3">
    <source>
        <dbReference type="Proteomes" id="UP000001887"/>
    </source>
</evidence>
<dbReference type="GO" id="GO:0008237">
    <property type="term" value="F:metallopeptidase activity"/>
    <property type="evidence" value="ECO:0007669"/>
    <property type="project" value="InterPro"/>
</dbReference>
<dbReference type="eggNOG" id="COG0222">
    <property type="taxonomic scope" value="Bacteria"/>
</dbReference>
<dbReference type="Gene3D" id="3.40.390.10">
    <property type="entry name" value="Collagenase (Catalytic Domain)"/>
    <property type="match status" value="1"/>
</dbReference>
<gene>
    <name evidence="2" type="ordered locus">Psta_2311</name>
</gene>
<dbReference type="Proteomes" id="UP000001887">
    <property type="component" value="Chromosome"/>
</dbReference>
<evidence type="ECO:0000313" key="2">
    <source>
        <dbReference type="EMBL" id="ADB16981.1"/>
    </source>
</evidence>
<evidence type="ECO:0000256" key="1">
    <source>
        <dbReference type="SAM" id="SignalP"/>
    </source>
</evidence>
<feature type="signal peptide" evidence="1">
    <location>
        <begin position="1"/>
        <end position="30"/>
    </location>
</feature>
<dbReference type="AlphaFoldDB" id="D2R3M7"/>
<proteinExistence type="predicted"/>
<dbReference type="STRING" id="530564.Psta_2311"/>
<dbReference type="EMBL" id="CP001848">
    <property type="protein sequence ID" value="ADB16981.1"/>
    <property type="molecule type" value="Genomic_DNA"/>
</dbReference>